<organism evidence="1 2">
    <name type="scientific">Iodobacter arcticus</name>
    <dbReference type="NCBI Taxonomy" id="590593"/>
    <lineage>
        <taxon>Bacteria</taxon>
        <taxon>Pseudomonadati</taxon>
        <taxon>Pseudomonadota</taxon>
        <taxon>Betaproteobacteria</taxon>
        <taxon>Neisseriales</taxon>
        <taxon>Chitinibacteraceae</taxon>
        <taxon>Iodobacter</taxon>
    </lineage>
</organism>
<proteinExistence type="predicted"/>
<evidence type="ECO:0000313" key="1">
    <source>
        <dbReference type="EMBL" id="MFC7418492.1"/>
    </source>
</evidence>
<dbReference type="RefSeq" id="WP_380185521.1">
    <property type="nucleotide sequence ID" value="NZ_JBHTBQ010000002.1"/>
</dbReference>
<keyword evidence="2" id="KW-1185">Reference proteome</keyword>
<comment type="caution">
    <text evidence="1">The sequence shown here is derived from an EMBL/GenBank/DDBJ whole genome shotgun (WGS) entry which is preliminary data.</text>
</comment>
<reference evidence="2" key="1">
    <citation type="journal article" date="2019" name="Int. J. Syst. Evol. Microbiol.">
        <title>The Global Catalogue of Microorganisms (GCM) 10K type strain sequencing project: providing services to taxonomists for standard genome sequencing and annotation.</title>
        <authorList>
            <consortium name="The Broad Institute Genomics Platform"/>
            <consortium name="The Broad Institute Genome Sequencing Center for Infectious Disease"/>
            <person name="Wu L."/>
            <person name="Ma J."/>
        </authorList>
    </citation>
    <scope>NUCLEOTIDE SEQUENCE [LARGE SCALE GENOMIC DNA]</scope>
    <source>
        <strain evidence="2">CCUG 62945</strain>
    </source>
</reference>
<accession>A0ABW2QX92</accession>
<protein>
    <submittedName>
        <fullName evidence="1">Uncharacterized protein</fullName>
    </submittedName>
</protein>
<gene>
    <name evidence="1" type="ORF">ACFQNF_01185</name>
</gene>
<dbReference type="EMBL" id="JBHTBQ010000002">
    <property type="protein sequence ID" value="MFC7418492.1"/>
    <property type="molecule type" value="Genomic_DNA"/>
</dbReference>
<dbReference type="Proteomes" id="UP001596473">
    <property type="component" value="Unassembled WGS sequence"/>
</dbReference>
<sequence length="169" mass="19157">MPSEDRLSTPLAMDEDIVSLLAVLGVDRGAAVWLPFTEPTKFPPEARECHINAWLQCKYERSGFTISGWLIWHHESTRTVESHFHTIWVTETGKLVDVTPREDGEETVLFVPDPSRSIRLTDYQGKPALKTYTKVTITVGRVVSPLREALVILTTDLIYEHGLVTRENL</sequence>
<name>A0ABW2QX92_9NEIS</name>
<evidence type="ECO:0000313" key="2">
    <source>
        <dbReference type="Proteomes" id="UP001596473"/>
    </source>
</evidence>